<keyword evidence="9" id="KW-1185">Reference proteome</keyword>
<dbReference type="GO" id="GO:0001682">
    <property type="term" value="P:tRNA 5'-leader removal"/>
    <property type="evidence" value="ECO:0007669"/>
    <property type="project" value="UniProtKB-UniRule"/>
</dbReference>
<reference evidence="8 9" key="1">
    <citation type="journal article" date="2012" name="MBio">
        <title>Insight into the transmission biology and species-specific functional capabilities of tsetse (Diptera: glossinidae) obligate symbiont wigglesworthia.</title>
        <authorList>
            <person name="Rio R.V."/>
            <person name="Symula R.E."/>
            <person name="Wang J."/>
            <person name="Lohs C."/>
            <person name="Wu Y.N."/>
            <person name="Snyder A.K."/>
            <person name="Bjornson R.D."/>
            <person name="Oshima K."/>
            <person name="Biehl B.S."/>
            <person name="Perna N.T."/>
            <person name="Hattori M."/>
            <person name="Aksoy S."/>
        </authorList>
    </citation>
    <scope>NUCLEOTIDE SEQUENCE [LARGE SCALE GENOMIC DNA]</scope>
    <source>
        <strain evidence="8">WGM</strain>
    </source>
</reference>
<evidence type="ECO:0000256" key="5">
    <source>
        <dbReference type="ARBA" id="ARBA00022884"/>
    </source>
</evidence>
<comment type="subunit">
    <text evidence="6">Consists of a catalytic RNA component (M1 or rnpB) and a protein subunit.</text>
</comment>
<dbReference type="InterPro" id="IPR020568">
    <property type="entry name" value="Ribosomal_Su5_D2-typ_SF"/>
</dbReference>
<keyword evidence="3 6" id="KW-0255">Endonuclease</keyword>
<dbReference type="RefSeq" id="WP_014353816.1">
    <property type="nucleotide sequence ID" value="NC_016893.1"/>
</dbReference>
<sequence>MKKNMLSKNMRISKSREIFFILKHAKKIYSPWIIFFYHRNIFVHPRIGLIVLKKYIYLSHDRNRIKRLIKESFRLNQFSLIKSDFLAYPKKNILKYNNHVLKKKLNILWQNYFYL</sequence>
<evidence type="ECO:0000256" key="6">
    <source>
        <dbReference type="HAMAP-Rule" id="MF_00227"/>
    </source>
</evidence>
<protein>
    <recommendedName>
        <fullName evidence="6 7">Ribonuclease P protein component</fullName>
        <shortName evidence="6">RNase P protein</shortName>
        <shortName evidence="6">RNaseP protein</shortName>
        <ecNumber evidence="6 7">3.1.26.5</ecNumber>
    </recommendedName>
    <alternativeName>
        <fullName evidence="6">Protein C5</fullName>
    </alternativeName>
</protein>
<dbReference type="eggNOG" id="COG0594">
    <property type="taxonomic scope" value="Bacteria"/>
</dbReference>
<proteinExistence type="inferred from homology"/>
<dbReference type="Proteomes" id="UP000009061">
    <property type="component" value="Chromosome"/>
</dbReference>
<evidence type="ECO:0000256" key="1">
    <source>
        <dbReference type="ARBA" id="ARBA00022694"/>
    </source>
</evidence>
<evidence type="ECO:0000256" key="4">
    <source>
        <dbReference type="ARBA" id="ARBA00022801"/>
    </source>
</evidence>
<dbReference type="KEGG" id="wgl:WIGMOR_0015"/>
<dbReference type="GO" id="GO:0004526">
    <property type="term" value="F:ribonuclease P activity"/>
    <property type="evidence" value="ECO:0007669"/>
    <property type="project" value="UniProtKB-UniRule"/>
</dbReference>
<dbReference type="PANTHER" id="PTHR33992:SF1">
    <property type="entry name" value="RIBONUCLEASE P PROTEIN COMPONENT"/>
    <property type="match status" value="1"/>
</dbReference>
<dbReference type="GO" id="GO:0042781">
    <property type="term" value="F:3'-tRNA processing endoribonuclease activity"/>
    <property type="evidence" value="ECO:0007669"/>
    <property type="project" value="TreeGrafter"/>
</dbReference>
<dbReference type="Gene3D" id="3.30.230.10">
    <property type="match status" value="1"/>
</dbReference>
<dbReference type="HAMAP" id="MF_00227">
    <property type="entry name" value="RNase_P"/>
    <property type="match status" value="1"/>
</dbReference>
<name>H6Q494_WIGGL</name>
<comment type="function">
    <text evidence="6">RNaseP catalyzes the removal of the 5'-leader sequence from pre-tRNA to produce the mature 5'-terminus. It can also cleave other RNA substrates such as 4.5S RNA. The protein component plays an auxiliary but essential role in vivo by binding to the 5'-leader sequence and broadening the substrate specificity of the ribozyme.</text>
</comment>
<evidence type="ECO:0000256" key="7">
    <source>
        <dbReference type="NCBIfam" id="TIGR00188"/>
    </source>
</evidence>
<dbReference type="InterPro" id="IPR014721">
    <property type="entry name" value="Ribsml_uS5_D2-typ_fold_subgr"/>
</dbReference>
<gene>
    <name evidence="6 8" type="primary">rnpA</name>
    <name evidence="8" type="ORF">WIGMOR_0015</name>
</gene>
<dbReference type="PANTHER" id="PTHR33992">
    <property type="entry name" value="RIBONUCLEASE P PROTEIN COMPONENT"/>
    <property type="match status" value="1"/>
</dbReference>
<evidence type="ECO:0000313" key="9">
    <source>
        <dbReference type="Proteomes" id="UP000009061"/>
    </source>
</evidence>
<comment type="similarity">
    <text evidence="6">Belongs to the RnpA family.</text>
</comment>
<keyword evidence="5 6" id="KW-0694">RNA-binding</keyword>
<dbReference type="OrthoDB" id="9796422at2"/>
<evidence type="ECO:0000256" key="2">
    <source>
        <dbReference type="ARBA" id="ARBA00022722"/>
    </source>
</evidence>
<dbReference type="HOGENOM" id="CLU_117179_11_0_6"/>
<dbReference type="Pfam" id="PF00825">
    <property type="entry name" value="Ribonuclease_P"/>
    <property type="match status" value="1"/>
</dbReference>
<dbReference type="GO" id="GO:0000049">
    <property type="term" value="F:tRNA binding"/>
    <property type="evidence" value="ECO:0007669"/>
    <property type="project" value="UniProtKB-UniRule"/>
</dbReference>
<dbReference type="STRING" id="1142511.WIGMOR_0015"/>
<comment type="catalytic activity">
    <reaction evidence="6">
        <text>Endonucleolytic cleavage of RNA, removing 5'-extranucleotides from tRNA precursor.</text>
        <dbReference type="EC" id="3.1.26.5"/>
    </reaction>
</comment>
<dbReference type="AlphaFoldDB" id="H6Q494"/>
<dbReference type="NCBIfam" id="TIGR00188">
    <property type="entry name" value="rnpA"/>
    <property type="match status" value="1"/>
</dbReference>
<dbReference type="SUPFAM" id="SSF54211">
    <property type="entry name" value="Ribosomal protein S5 domain 2-like"/>
    <property type="match status" value="1"/>
</dbReference>
<dbReference type="EC" id="3.1.26.5" evidence="6 7"/>
<dbReference type="EMBL" id="CP003315">
    <property type="protein sequence ID" value="AFA40877.1"/>
    <property type="molecule type" value="Genomic_DNA"/>
</dbReference>
<keyword evidence="1 6" id="KW-0819">tRNA processing</keyword>
<dbReference type="GO" id="GO:0030677">
    <property type="term" value="C:ribonuclease P complex"/>
    <property type="evidence" value="ECO:0007669"/>
    <property type="project" value="TreeGrafter"/>
</dbReference>
<accession>H6Q494</accession>
<keyword evidence="4 6" id="KW-0378">Hydrolase</keyword>
<keyword evidence="2 6" id="KW-0540">Nuclease</keyword>
<organism evidence="8 9">
    <name type="scientific">Wigglesworthia glossinidia endosymbiont of Glossina morsitans morsitans</name>
    <name type="common">Yale colony</name>
    <dbReference type="NCBI Taxonomy" id="1142511"/>
    <lineage>
        <taxon>Bacteria</taxon>
        <taxon>Pseudomonadati</taxon>
        <taxon>Pseudomonadota</taxon>
        <taxon>Gammaproteobacteria</taxon>
        <taxon>Enterobacterales</taxon>
        <taxon>Erwiniaceae</taxon>
        <taxon>Wigglesworthia</taxon>
    </lineage>
</organism>
<evidence type="ECO:0000313" key="8">
    <source>
        <dbReference type="EMBL" id="AFA40877.1"/>
    </source>
</evidence>
<dbReference type="InterPro" id="IPR000100">
    <property type="entry name" value="RNase_P"/>
</dbReference>
<evidence type="ECO:0000256" key="3">
    <source>
        <dbReference type="ARBA" id="ARBA00022759"/>
    </source>
</evidence>